<dbReference type="Gramene" id="TVU26824">
    <property type="protein sequence ID" value="TVU26824"/>
    <property type="gene ID" value="EJB05_29389"/>
</dbReference>
<dbReference type="InterPro" id="IPR000719">
    <property type="entry name" value="Prot_kinase_dom"/>
</dbReference>
<keyword evidence="3" id="KW-1185">Reference proteome</keyword>
<protein>
    <recommendedName>
        <fullName evidence="1">Protein kinase domain-containing protein</fullName>
    </recommendedName>
</protein>
<dbReference type="PROSITE" id="PS50011">
    <property type="entry name" value="PROTEIN_KINASE_DOM"/>
    <property type="match status" value="1"/>
</dbReference>
<reference evidence="2 3" key="1">
    <citation type="journal article" date="2019" name="Sci. Rep.">
        <title>A high-quality genome of Eragrostis curvula grass provides insights into Poaceae evolution and supports new strategies to enhance forage quality.</title>
        <authorList>
            <person name="Carballo J."/>
            <person name="Santos B.A.C.M."/>
            <person name="Zappacosta D."/>
            <person name="Garbus I."/>
            <person name="Selva J.P."/>
            <person name="Gallo C.A."/>
            <person name="Diaz A."/>
            <person name="Albertini E."/>
            <person name="Caccamo M."/>
            <person name="Echenique V."/>
        </authorList>
    </citation>
    <scope>NUCLEOTIDE SEQUENCE [LARGE SCALE GENOMIC DNA]</scope>
    <source>
        <strain evidence="3">cv. Victoria</strain>
        <tissue evidence="2">Leaf</tissue>
    </source>
</reference>
<dbReference type="OrthoDB" id="1890790at2759"/>
<dbReference type="Proteomes" id="UP000324897">
    <property type="component" value="Chromosome 2"/>
</dbReference>
<dbReference type="SUPFAM" id="SSF56112">
    <property type="entry name" value="Protein kinase-like (PK-like)"/>
    <property type="match status" value="1"/>
</dbReference>
<evidence type="ECO:0000313" key="3">
    <source>
        <dbReference type="Proteomes" id="UP000324897"/>
    </source>
</evidence>
<feature type="non-terminal residue" evidence="2">
    <location>
        <position position="1"/>
    </location>
</feature>
<dbReference type="Pfam" id="PF00069">
    <property type="entry name" value="Pkinase"/>
    <property type="match status" value="1"/>
</dbReference>
<comment type="caution">
    <text evidence="2">The sequence shown here is derived from an EMBL/GenBank/DDBJ whole genome shotgun (WGS) entry which is preliminary data.</text>
</comment>
<accession>A0A5J9UTV4</accession>
<dbReference type="AlphaFoldDB" id="A0A5J9UTV4"/>
<evidence type="ECO:0000313" key="2">
    <source>
        <dbReference type="EMBL" id="TVU26824.1"/>
    </source>
</evidence>
<dbReference type="InterPro" id="IPR052451">
    <property type="entry name" value="Ser/Thr_kinase-like"/>
</dbReference>
<feature type="domain" description="Protein kinase" evidence="1">
    <location>
        <begin position="1"/>
        <end position="163"/>
    </location>
</feature>
<dbReference type="PANTHER" id="PTHR48008:SF6">
    <property type="entry name" value="LEUCINE-RICH REPEAT RECEPTOR-LIKE PROTEIN KINASE IMK3-RELATED"/>
    <property type="match status" value="1"/>
</dbReference>
<dbReference type="PANTHER" id="PTHR48008">
    <property type="entry name" value="LEUCINE-RICH REPEAT RECEPTOR-LIKE PROTEIN KINASE IMK3-RELATED"/>
    <property type="match status" value="1"/>
</dbReference>
<dbReference type="GO" id="GO:0005524">
    <property type="term" value="F:ATP binding"/>
    <property type="evidence" value="ECO:0007669"/>
    <property type="project" value="InterPro"/>
</dbReference>
<proteinExistence type="predicted"/>
<dbReference type="EMBL" id="RWGY01000013">
    <property type="protein sequence ID" value="TVU26824.1"/>
    <property type="molecule type" value="Genomic_DNA"/>
</dbReference>
<name>A0A5J9UTV4_9POAL</name>
<sequence>MVRGLAYLHDEMSIIHGNLTASNVLLDEQCNPKIAEFGLFRLMTDAANSIFLAAAGKLGYLAPELSKVEVANAKTDVYSLGVIILELMTGKPPRDNILGMDLAQWVVSTVDEEGTSNVFARVLRWYAEEEQLKNTLKLALQCVDPSPSMRPEAREVLWQLEQICPGSDGGAAGRFIKKDATLVHLEVGDRWSFYIF</sequence>
<organism evidence="2 3">
    <name type="scientific">Eragrostis curvula</name>
    <name type="common">weeping love grass</name>
    <dbReference type="NCBI Taxonomy" id="38414"/>
    <lineage>
        <taxon>Eukaryota</taxon>
        <taxon>Viridiplantae</taxon>
        <taxon>Streptophyta</taxon>
        <taxon>Embryophyta</taxon>
        <taxon>Tracheophyta</taxon>
        <taxon>Spermatophyta</taxon>
        <taxon>Magnoliopsida</taxon>
        <taxon>Liliopsida</taxon>
        <taxon>Poales</taxon>
        <taxon>Poaceae</taxon>
        <taxon>PACMAD clade</taxon>
        <taxon>Chloridoideae</taxon>
        <taxon>Eragrostideae</taxon>
        <taxon>Eragrostidinae</taxon>
        <taxon>Eragrostis</taxon>
    </lineage>
</organism>
<dbReference type="Gene3D" id="1.10.510.10">
    <property type="entry name" value="Transferase(Phosphotransferase) domain 1"/>
    <property type="match status" value="1"/>
</dbReference>
<evidence type="ECO:0000259" key="1">
    <source>
        <dbReference type="PROSITE" id="PS50011"/>
    </source>
</evidence>
<dbReference type="InterPro" id="IPR011009">
    <property type="entry name" value="Kinase-like_dom_sf"/>
</dbReference>
<dbReference type="GO" id="GO:0004672">
    <property type="term" value="F:protein kinase activity"/>
    <property type="evidence" value="ECO:0007669"/>
    <property type="project" value="InterPro"/>
</dbReference>
<gene>
    <name evidence="2" type="ORF">EJB05_29389</name>
</gene>